<feature type="transmembrane region" description="Helical" evidence="7">
    <location>
        <begin position="137"/>
        <end position="156"/>
    </location>
</feature>
<feature type="transmembrane region" description="Helical" evidence="7">
    <location>
        <begin position="111"/>
        <end position="131"/>
    </location>
</feature>
<sequence length="264" mass="28872">MAYKKVEIKQPLPLLVLPYLSVITFFVMWELSVRTGIVPDTLLAPPTTVIKTFIVKLHDISPDGATIGRHAWTSCQEAFTGFALSLLVGIPLGLCMGWFKIVEGLCRPIFELIRPIPPIAWIPLTVFWFGIGLTGKVFIIWIAGIVPCVINSWVGVRMTNPTLIQMARTYGASDWQIFTQLCIPSALPMVFGALQLALTYCWTNLVGAELLAADSGLGYLITMGGKVARPDIIVLGMICVGISGAIIGFIIDEIEKKLLAGIRR</sequence>
<organism evidence="9 10">
    <name type="scientific">Desulfobulbus oralis</name>
    <dbReference type="NCBI Taxonomy" id="1986146"/>
    <lineage>
        <taxon>Bacteria</taxon>
        <taxon>Pseudomonadati</taxon>
        <taxon>Thermodesulfobacteriota</taxon>
        <taxon>Desulfobulbia</taxon>
        <taxon>Desulfobulbales</taxon>
        <taxon>Desulfobulbaceae</taxon>
        <taxon>Desulfobulbus</taxon>
    </lineage>
</organism>
<feature type="transmembrane region" description="Helical" evidence="7">
    <location>
        <begin position="12"/>
        <end position="29"/>
    </location>
</feature>
<feature type="transmembrane region" description="Helical" evidence="7">
    <location>
        <begin position="232"/>
        <end position="251"/>
    </location>
</feature>
<keyword evidence="10" id="KW-1185">Reference proteome</keyword>
<accession>A0A2L1GQC3</accession>
<dbReference type="OrthoDB" id="5449677at2"/>
<evidence type="ECO:0000259" key="8">
    <source>
        <dbReference type="PROSITE" id="PS50928"/>
    </source>
</evidence>
<feature type="domain" description="ABC transmembrane type-1" evidence="8">
    <location>
        <begin position="71"/>
        <end position="251"/>
    </location>
</feature>
<dbReference type="CDD" id="cd06261">
    <property type="entry name" value="TM_PBP2"/>
    <property type="match status" value="1"/>
</dbReference>
<dbReference type="Gene3D" id="1.10.3720.10">
    <property type="entry name" value="MetI-like"/>
    <property type="match status" value="1"/>
</dbReference>
<evidence type="ECO:0000256" key="1">
    <source>
        <dbReference type="ARBA" id="ARBA00004651"/>
    </source>
</evidence>
<dbReference type="RefSeq" id="WP_017866061.1">
    <property type="nucleotide sequence ID" value="NZ_CP021255.1"/>
</dbReference>
<comment type="subcellular location">
    <subcellularLocation>
        <location evidence="1 7">Cell membrane</location>
        <topology evidence="1 7">Multi-pass membrane protein</topology>
    </subcellularLocation>
</comment>
<feature type="transmembrane region" description="Helical" evidence="7">
    <location>
        <begin position="78"/>
        <end position="99"/>
    </location>
</feature>
<proteinExistence type="inferred from homology"/>
<reference evidence="9" key="2">
    <citation type="journal article" date="2018" name="MBio">
        <title>Insights into the evolution of host association through the isolation and characterization of a novel human periodontal pathobiont, Desulfobulbus oralis.</title>
        <authorList>
            <person name="Cross K.L."/>
            <person name="Chirania P."/>
            <person name="Xiong W."/>
            <person name="Beall C.J."/>
            <person name="Elkins J.G."/>
            <person name="Giannone R.J."/>
            <person name="Griffen A.L."/>
            <person name="Guss A.M."/>
            <person name="Hettich R.L."/>
            <person name="Joshi S.S."/>
            <person name="Mokrzan E.M."/>
            <person name="Martin R.K."/>
            <person name="Zhulin I.B."/>
            <person name="Leys E.J."/>
            <person name="Podar M."/>
        </authorList>
    </citation>
    <scope>NUCLEOTIDE SEQUENCE [LARGE SCALE GENOMIC DNA]</scope>
    <source>
        <strain evidence="9">ORNL</strain>
    </source>
</reference>
<dbReference type="PROSITE" id="PS50928">
    <property type="entry name" value="ABC_TM1"/>
    <property type="match status" value="1"/>
</dbReference>
<comment type="similarity">
    <text evidence="7">Belongs to the binding-protein-dependent transport system permease family.</text>
</comment>
<keyword evidence="5 7" id="KW-1133">Transmembrane helix</keyword>
<feature type="transmembrane region" description="Helical" evidence="7">
    <location>
        <begin position="177"/>
        <end position="198"/>
    </location>
</feature>
<keyword evidence="6 7" id="KW-0472">Membrane</keyword>
<dbReference type="Proteomes" id="UP000239867">
    <property type="component" value="Chromosome"/>
</dbReference>
<dbReference type="InterPro" id="IPR035906">
    <property type="entry name" value="MetI-like_sf"/>
</dbReference>
<evidence type="ECO:0000256" key="6">
    <source>
        <dbReference type="ARBA" id="ARBA00023136"/>
    </source>
</evidence>
<evidence type="ECO:0000256" key="4">
    <source>
        <dbReference type="ARBA" id="ARBA00022692"/>
    </source>
</evidence>
<evidence type="ECO:0000256" key="2">
    <source>
        <dbReference type="ARBA" id="ARBA00022448"/>
    </source>
</evidence>
<reference evidence="9" key="1">
    <citation type="submission" date="2017-05" db="EMBL/GenBank/DDBJ databases">
        <authorList>
            <person name="Song R."/>
            <person name="Chenine A.L."/>
            <person name="Ruprecht R.M."/>
        </authorList>
    </citation>
    <scope>NUCLEOTIDE SEQUENCE</scope>
    <source>
        <strain evidence="9">ORNL</strain>
    </source>
</reference>
<dbReference type="InterPro" id="IPR000515">
    <property type="entry name" value="MetI-like"/>
</dbReference>
<dbReference type="SUPFAM" id="SSF161098">
    <property type="entry name" value="MetI-like"/>
    <property type="match status" value="1"/>
</dbReference>
<dbReference type="KEGG" id="deo:CAY53_10510"/>
<evidence type="ECO:0000313" key="10">
    <source>
        <dbReference type="Proteomes" id="UP000239867"/>
    </source>
</evidence>
<dbReference type="PANTHER" id="PTHR30151">
    <property type="entry name" value="ALKANE SULFONATE ABC TRANSPORTER-RELATED, MEMBRANE SUBUNIT"/>
    <property type="match status" value="1"/>
</dbReference>
<evidence type="ECO:0000313" key="9">
    <source>
        <dbReference type="EMBL" id="AVD71846.1"/>
    </source>
</evidence>
<protein>
    <submittedName>
        <fullName evidence="9">ABC transporter permease</fullName>
    </submittedName>
</protein>
<dbReference type="PANTHER" id="PTHR30151:SF0">
    <property type="entry name" value="ABC TRANSPORTER PERMEASE PROTEIN MJ0413-RELATED"/>
    <property type="match status" value="1"/>
</dbReference>
<keyword evidence="4 7" id="KW-0812">Transmembrane</keyword>
<evidence type="ECO:0000256" key="5">
    <source>
        <dbReference type="ARBA" id="ARBA00022989"/>
    </source>
</evidence>
<dbReference type="Pfam" id="PF00528">
    <property type="entry name" value="BPD_transp_1"/>
    <property type="match status" value="1"/>
</dbReference>
<dbReference type="GO" id="GO:0005886">
    <property type="term" value="C:plasma membrane"/>
    <property type="evidence" value="ECO:0007669"/>
    <property type="project" value="UniProtKB-SubCell"/>
</dbReference>
<evidence type="ECO:0000256" key="7">
    <source>
        <dbReference type="RuleBase" id="RU363032"/>
    </source>
</evidence>
<keyword evidence="2 7" id="KW-0813">Transport</keyword>
<evidence type="ECO:0000256" key="3">
    <source>
        <dbReference type="ARBA" id="ARBA00022475"/>
    </source>
</evidence>
<dbReference type="AlphaFoldDB" id="A0A2L1GQC3"/>
<dbReference type="GO" id="GO:0055085">
    <property type="term" value="P:transmembrane transport"/>
    <property type="evidence" value="ECO:0007669"/>
    <property type="project" value="InterPro"/>
</dbReference>
<dbReference type="EMBL" id="CP021255">
    <property type="protein sequence ID" value="AVD71846.1"/>
    <property type="molecule type" value="Genomic_DNA"/>
</dbReference>
<keyword evidence="3" id="KW-1003">Cell membrane</keyword>
<gene>
    <name evidence="9" type="ORF">CAY53_10510</name>
</gene>
<name>A0A2L1GQC3_9BACT</name>